<dbReference type="AlphaFoldDB" id="A0A7R8CKG6"/>
<feature type="compositionally biased region" description="Acidic residues" evidence="2">
    <location>
        <begin position="1"/>
        <end position="10"/>
    </location>
</feature>
<feature type="coiled-coil region" evidence="1">
    <location>
        <begin position="25"/>
        <end position="112"/>
    </location>
</feature>
<keyword evidence="1" id="KW-0175">Coiled coil</keyword>
<sequence>MDLIDWETDEGSPSTVSETHTPDMLSSLHDELRELKEEVKELRNKMLTLDKERSYFNVLLATQEENISLKAKVKDLEENGRESSSSSSTDLLNQLRNENSSLKHQLEYLKLKNESDGTTISKLKSTILALKTKSSIESKVCEKIAKPVKDKEKKSLPITIMNQRLKPSSKDTKRSVRLTISETIVNCKAILDKAANISICGPDIIKYFKSISPSLRNLYTFAHGSSLKCLGTIKVTLSNPEQEDNTIETTLYIFERVKILILCRNDWIKLKYDD</sequence>
<reference evidence="3" key="1">
    <citation type="submission" date="2021-02" db="EMBL/GenBank/DDBJ databases">
        <authorList>
            <person name="Bekaert M."/>
        </authorList>
    </citation>
    <scope>NUCLEOTIDE SEQUENCE</scope>
    <source>
        <strain evidence="3">IoA-00</strain>
    </source>
</reference>
<evidence type="ECO:0000256" key="1">
    <source>
        <dbReference type="SAM" id="Coils"/>
    </source>
</evidence>
<protein>
    <submittedName>
        <fullName evidence="3">(salmon louse) hypothetical protein</fullName>
    </submittedName>
</protein>
<dbReference type="Proteomes" id="UP000675881">
    <property type="component" value="Chromosome 11"/>
</dbReference>
<accession>A0A7R8CKG6</accession>
<feature type="region of interest" description="Disordered" evidence="2">
    <location>
        <begin position="1"/>
        <end position="22"/>
    </location>
</feature>
<evidence type="ECO:0000313" key="4">
    <source>
        <dbReference type="Proteomes" id="UP000675881"/>
    </source>
</evidence>
<organism evidence="3 4">
    <name type="scientific">Lepeophtheirus salmonis</name>
    <name type="common">Salmon louse</name>
    <name type="synonym">Caligus salmonis</name>
    <dbReference type="NCBI Taxonomy" id="72036"/>
    <lineage>
        <taxon>Eukaryota</taxon>
        <taxon>Metazoa</taxon>
        <taxon>Ecdysozoa</taxon>
        <taxon>Arthropoda</taxon>
        <taxon>Crustacea</taxon>
        <taxon>Multicrustacea</taxon>
        <taxon>Hexanauplia</taxon>
        <taxon>Copepoda</taxon>
        <taxon>Siphonostomatoida</taxon>
        <taxon>Caligidae</taxon>
        <taxon>Lepeophtheirus</taxon>
    </lineage>
</organism>
<keyword evidence="4" id="KW-1185">Reference proteome</keyword>
<proteinExistence type="predicted"/>
<name>A0A7R8CKG6_LEPSM</name>
<gene>
    <name evidence="3" type="ORF">LSAA_3119</name>
</gene>
<evidence type="ECO:0000256" key="2">
    <source>
        <dbReference type="SAM" id="MobiDB-lite"/>
    </source>
</evidence>
<dbReference type="EMBL" id="HG994590">
    <property type="protein sequence ID" value="CAF2803410.1"/>
    <property type="molecule type" value="Genomic_DNA"/>
</dbReference>
<evidence type="ECO:0000313" key="3">
    <source>
        <dbReference type="EMBL" id="CAF2803410.1"/>
    </source>
</evidence>